<comment type="pathway">
    <text evidence="2">Amino-acid biosynthesis; L-proline biosynthesis; L-proline from L-glutamate 5-semialdehyde: step 1/1.</text>
</comment>
<evidence type="ECO:0000256" key="10">
    <source>
        <dbReference type="ARBA" id="ARBA00023002"/>
    </source>
</evidence>
<dbReference type="PANTHER" id="PTHR11645">
    <property type="entry name" value="PYRROLINE-5-CARBOXYLATE REDUCTASE"/>
    <property type="match status" value="1"/>
</dbReference>
<dbReference type="InterPro" id="IPR000304">
    <property type="entry name" value="Pyrroline-COOH_reductase"/>
</dbReference>
<keyword evidence="6" id="KW-0963">Cytoplasm</keyword>
<dbReference type="Gene3D" id="1.10.3730.10">
    <property type="entry name" value="ProC C-terminal domain-like"/>
    <property type="match status" value="1"/>
</dbReference>
<reference evidence="16" key="1">
    <citation type="submission" date="2022-03" db="EMBL/GenBank/DDBJ databases">
        <authorList>
            <person name="Sayadi A."/>
        </authorList>
    </citation>
    <scope>NUCLEOTIDE SEQUENCE</scope>
</reference>
<evidence type="ECO:0000313" key="17">
    <source>
        <dbReference type="Proteomes" id="UP001152888"/>
    </source>
</evidence>
<dbReference type="InterPro" id="IPR028939">
    <property type="entry name" value="P5C_Rdtase_cat_N"/>
</dbReference>
<evidence type="ECO:0000256" key="7">
    <source>
        <dbReference type="ARBA" id="ARBA00022605"/>
    </source>
</evidence>
<gene>
    <name evidence="16" type="ORF">ACAOBT_LOCUS21916</name>
</gene>
<dbReference type="GO" id="GO:0004735">
    <property type="term" value="F:pyrroline-5-carboxylate reductase activity"/>
    <property type="evidence" value="ECO:0007669"/>
    <property type="project" value="UniProtKB-EC"/>
</dbReference>
<evidence type="ECO:0000256" key="11">
    <source>
        <dbReference type="ARBA" id="ARBA00050547"/>
    </source>
</evidence>
<evidence type="ECO:0000256" key="1">
    <source>
        <dbReference type="ARBA" id="ARBA00004496"/>
    </source>
</evidence>
<feature type="domain" description="Pyrroline-5-carboxylate reductase dimerisation" evidence="15">
    <location>
        <begin position="201"/>
        <end position="305"/>
    </location>
</feature>
<evidence type="ECO:0000256" key="9">
    <source>
        <dbReference type="ARBA" id="ARBA00022857"/>
    </source>
</evidence>
<dbReference type="Pfam" id="PF14748">
    <property type="entry name" value="P5CR_dimer"/>
    <property type="match status" value="1"/>
</dbReference>
<comment type="catalytic activity">
    <reaction evidence="11">
        <text>L-proline + NAD(+) = (S)-1-pyrroline-5-carboxylate + NADH + 2 H(+)</text>
        <dbReference type="Rhea" id="RHEA:14105"/>
        <dbReference type="ChEBI" id="CHEBI:15378"/>
        <dbReference type="ChEBI" id="CHEBI:17388"/>
        <dbReference type="ChEBI" id="CHEBI:57540"/>
        <dbReference type="ChEBI" id="CHEBI:57945"/>
        <dbReference type="ChEBI" id="CHEBI:60039"/>
        <dbReference type="EC" id="1.5.1.2"/>
    </reaction>
</comment>
<protein>
    <recommendedName>
        <fullName evidence="5">Pyrroline-5-carboxylate reductase</fullName>
        <ecNumber evidence="4">1.5.1.2</ecNumber>
    </recommendedName>
</protein>
<dbReference type="Pfam" id="PF03807">
    <property type="entry name" value="F420_oxidored"/>
    <property type="match status" value="1"/>
</dbReference>
<evidence type="ECO:0000256" key="6">
    <source>
        <dbReference type="ARBA" id="ARBA00022490"/>
    </source>
</evidence>
<dbReference type="GO" id="GO:0055129">
    <property type="term" value="P:L-proline biosynthetic process"/>
    <property type="evidence" value="ECO:0007669"/>
    <property type="project" value="TreeGrafter"/>
</dbReference>
<evidence type="ECO:0000259" key="15">
    <source>
        <dbReference type="Pfam" id="PF14748"/>
    </source>
</evidence>
<feature type="binding site" evidence="13">
    <location>
        <position position="91"/>
    </location>
    <ligand>
        <name>NADPH</name>
        <dbReference type="ChEBI" id="CHEBI:57783"/>
    </ligand>
</feature>
<dbReference type="PIRSF" id="PIRSF000193">
    <property type="entry name" value="Pyrrol-5-carb_rd"/>
    <property type="match status" value="1"/>
</dbReference>
<dbReference type="PANTHER" id="PTHR11645:SF69">
    <property type="entry name" value="PYRROLINE-5-CARBOXYLATE REDUCTASE"/>
    <property type="match status" value="1"/>
</dbReference>
<comment type="caution">
    <text evidence="16">The sequence shown here is derived from an EMBL/GenBank/DDBJ whole genome shotgun (WGS) entry which is preliminary data.</text>
</comment>
<name>A0A9P0LIM7_ACAOB</name>
<proteinExistence type="inferred from homology"/>
<accession>A0A9P0LIM7</accession>
<evidence type="ECO:0000259" key="14">
    <source>
        <dbReference type="Pfam" id="PF03807"/>
    </source>
</evidence>
<evidence type="ECO:0000313" key="16">
    <source>
        <dbReference type="EMBL" id="CAH1994106.1"/>
    </source>
</evidence>
<dbReference type="InterPro" id="IPR036291">
    <property type="entry name" value="NAD(P)-bd_dom_sf"/>
</dbReference>
<dbReference type="AlphaFoldDB" id="A0A9P0LIM7"/>
<dbReference type="FunFam" id="3.40.50.720:FF:000190">
    <property type="entry name" value="Pyrroline-5-carboxylate reductase"/>
    <property type="match status" value="1"/>
</dbReference>
<dbReference type="OrthoDB" id="10263291at2759"/>
<dbReference type="GO" id="GO:0005737">
    <property type="term" value="C:cytoplasm"/>
    <property type="evidence" value="ECO:0007669"/>
    <property type="project" value="UniProtKB-SubCell"/>
</dbReference>
<dbReference type="EC" id="1.5.1.2" evidence="4"/>
<dbReference type="InterPro" id="IPR008927">
    <property type="entry name" value="6-PGluconate_DH-like_C_sf"/>
</dbReference>
<dbReference type="FunFam" id="1.10.3730.10:FF:000001">
    <property type="entry name" value="Pyrroline-5-carboxylate reductase"/>
    <property type="match status" value="1"/>
</dbReference>
<sequence>MYSLISNSILIIRSSIAPEMSGESANGQAGAGKIALDGKIGFIGGGNMAKAICEGIVTKGLVEYSQIYVSGPNMTNLVTWRDKGAHVYIQNGAIVEECDVIFISVKPHMLADAIANMYDTLKTPNPRSKLFVSILAGVTIKQLQNVLGRIDARVIRVMPNTPMMVGEGCTVFAPGPKATEHDIETVEAILSISGICKQVPESLINAVGSLSGSGPAFVYLMIEALVDGGANMGIPRAMALEFATKTVLGSAKMVKQIGKHPAQLKDEVCPSGGTTIAGVHALEKGGVRAALMDAVEVATKKADELGVKKHV</sequence>
<keyword evidence="10" id="KW-0560">Oxidoreductase</keyword>
<evidence type="ECO:0000256" key="13">
    <source>
        <dbReference type="PIRSR" id="PIRSR000193-1"/>
    </source>
</evidence>
<dbReference type="Gene3D" id="3.40.50.720">
    <property type="entry name" value="NAD(P)-binding Rossmann-like Domain"/>
    <property type="match status" value="1"/>
</dbReference>
<keyword evidence="8" id="KW-0641">Proline biosynthesis</keyword>
<evidence type="ECO:0000256" key="3">
    <source>
        <dbReference type="ARBA" id="ARBA00005525"/>
    </source>
</evidence>
<dbReference type="InterPro" id="IPR029036">
    <property type="entry name" value="P5CR_dimer"/>
</dbReference>
<dbReference type="EMBL" id="CAKOFQ010007190">
    <property type="protein sequence ID" value="CAH1994106.1"/>
    <property type="molecule type" value="Genomic_DNA"/>
</dbReference>
<evidence type="ECO:0000256" key="12">
    <source>
        <dbReference type="ARBA" id="ARBA00052690"/>
    </source>
</evidence>
<keyword evidence="17" id="KW-1185">Reference proteome</keyword>
<dbReference type="NCBIfam" id="TIGR00112">
    <property type="entry name" value="proC"/>
    <property type="match status" value="1"/>
</dbReference>
<dbReference type="Proteomes" id="UP001152888">
    <property type="component" value="Unassembled WGS sequence"/>
</dbReference>
<evidence type="ECO:0000256" key="8">
    <source>
        <dbReference type="ARBA" id="ARBA00022650"/>
    </source>
</evidence>
<keyword evidence="7" id="KW-0028">Amino-acid biosynthesis</keyword>
<evidence type="ECO:0000256" key="5">
    <source>
        <dbReference type="ARBA" id="ARBA00021413"/>
    </source>
</evidence>
<comment type="subcellular location">
    <subcellularLocation>
        <location evidence="1">Cytoplasm</location>
    </subcellularLocation>
</comment>
<keyword evidence="9 13" id="KW-0521">NADP</keyword>
<feature type="binding site" evidence="13">
    <location>
        <begin position="43"/>
        <end position="48"/>
    </location>
    <ligand>
        <name>NADP(+)</name>
        <dbReference type="ChEBI" id="CHEBI:58349"/>
    </ligand>
</feature>
<feature type="domain" description="Pyrroline-5-carboxylate reductase catalytic N-terminal" evidence="14">
    <location>
        <begin position="39"/>
        <end position="137"/>
    </location>
</feature>
<dbReference type="SUPFAM" id="SSF51735">
    <property type="entry name" value="NAD(P)-binding Rossmann-fold domains"/>
    <property type="match status" value="1"/>
</dbReference>
<evidence type="ECO:0000256" key="2">
    <source>
        <dbReference type="ARBA" id="ARBA00005205"/>
    </source>
</evidence>
<comment type="catalytic activity">
    <reaction evidence="12">
        <text>L-proline + NADP(+) = (S)-1-pyrroline-5-carboxylate + NADPH + 2 H(+)</text>
        <dbReference type="Rhea" id="RHEA:14109"/>
        <dbReference type="ChEBI" id="CHEBI:15378"/>
        <dbReference type="ChEBI" id="CHEBI:17388"/>
        <dbReference type="ChEBI" id="CHEBI:57783"/>
        <dbReference type="ChEBI" id="CHEBI:58349"/>
        <dbReference type="ChEBI" id="CHEBI:60039"/>
        <dbReference type="EC" id="1.5.1.2"/>
    </reaction>
</comment>
<organism evidence="16 17">
    <name type="scientific">Acanthoscelides obtectus</name>
    <name type="common">Bean weevil</name>
    <name type="synonym">Bruchus obtectus</name>
    <dbReference type="NCBI Taxonomy" id="200917"/>
    <lineage>
        <taxon>Eukaryota</taxon>
        <taxon>Metazoa</taxon>
        <taxon>Ecdysozoa</taxon>
        <taxon>Arthropoda</taxon>
        <taxon>Hexapoda</taxon>
        <taxon>Insecta</taxon>
        <taxon>Pterygota</taxon>
        <taxon>Neoptera</taxon>
        <taxon>Endopterygota</taxon>
        <taxon>Coleoptera</taxon>
        <taxon>Polyphaga</taxon>
        <taxon>Cucujiformia</taxon>
        <taxon>Chrysomeloidea</taxon>
        <taxon>Chrysomelidae</taxon>
        <taxon>Bruchinae</taxon>
        <taxon>Bruchini</taxon>
        <taxon>Acanthoscelides</taxon>
    </lineage>
</organism>
<dbReference type="HAMAP" id="MF_01925">
    <property type="entry name" value="P5C_reductase"/>
    <property type="match status" value="1"/>
</dbReference>
<comment type="similarity">
    <text evidence="3">Belongs to the pyrroline-5-carboxylate reductase family.</text>
</comment>
<evidence type="ECO:0000256" key="4">
    <source>
        <dbReference type="ARBA" id="ARBA00012855"/>
    </source>
</evidence>
<dbReference type="SUPFAM" id="SSF48179">
    <property type="entry name" value="6-phosphogluconate dehydrogenase C-terminal domain-like"/>
    <property type="match status" value="1"/>
</dbReference>